<name>A0A5N6A6P7_9ACTN</name>
<feature type="compositionally biased region" description="Low complexity" evidence="1">
    <location>
        <begin position="27"/>
        <end position="43"/>
    </location>
</feature>
<dbReference type="AlphaFoldDB" id="A0A5N6A6P7"/>
<organism evidence="3 4">
    <name type="scientific">Streptomyces mimosae</name>
    <dbReference type="NCBI Taxonomy" id="2586635"/>
    <lineage>
        <taxon>Bacteria</taxon>
        <taxon>Bacillati</taxon>
        <taxon>Actinomycetota</taxon>
        <taxon>Actinomycetes</taxon>
        <taxon>Kitasatosporales</taxon>
        <taxon>Streptomycetaceae</taxon>
        <taxon>Streptomyces</taxon>
    </lineage>
</organism>
<feature type="chain" id="PRO_5038634619" evidence="2">
    <location>
        <begin position="25"/>
        <end position="188"/>
    </location>
</feature>
<evidence type="ECO:0000256" key="1">
    <source>
        <dbReference type="SAM" id="MobiDB-lite"/>
    </source>
</evidence>
<gene>
    <name evidence="3" type="ORF">FH607_019075</name>
</gene>
<reference evidence="3" key="1">
    <citation type="submission" date="2019-10" db="EMBL/GenBank/DDBJ databases">
        <title>Nonomuraea sp. nov., isolated from Phyllanthus amarus.</title>
        <authorList>
            <person name="Klykleung N."/>
            <person name="Tanasupawat S."/>
        </authorList>
    </citation>
    <scope>NUCLEOTIDE SEQUENCE [LARGE SCALE GENOMIC DNA]</scope>
    <source>
        <strain evidence="3">3MP-10</strain>
    </source>
</reference>
<dbReference type="InterPro" id="IPR036182">
    <property type="entry name" value="PCuAC_sf"/>
</dbReference>
<dbReference type="InterPro" id="IPR058248">
    <property type="entry name" value="Lxx211020-like"/>
</dbReference>
<keyword evidence="4" id="KW-1185">Reference proteome</keyword>
<feature type="compositionally biased region" description="Polar residues" evidence="1">
    <location>
        <begin position="156"/>
        <end position="165"/>
    </location>
</feature>
<sequence length="188" mass="19692">MTRPRSRRRLLAPLPLLLAGALLAGCGGSDSDSGADSGSGSAGPELSVSDAYLPEPVNPEVAGGFLTLHNEGDADDTLVSATSELTDTVEIHETVDNAMRRVDGLTVPAGGTLRLERGGSHLMFRDPAEPPVEGDTVVVELRFETSEPLRVELPVTSATYTGDSASTDHSEHSDPSEHTDHSGEEHSP</sequence>
<dbReference type="PROSITE" id="PS51318">
    <property type="entry name" value="TAT"/>
    <property type="match status" value="1"/>
</dbReference>
<evidence type="ECO:0000313" key="3">
    <source>
        <dbReference type="EMBL" id="KAB8163400.1"/>
    </source>
</evidence>
<dbReference type="EMBL" id="VDLY02000012">
    <property type="protein sequence ID" value="KAB8163400.1"/>
    <property type="molecule type" value="Genomic_DNA"/>
</dbReference>
<comment type="caution">
    <text evidence="3">The sequence shown here is derived from an EMBL/GenBank/DDBJ whole genome shotgun (WGS) entry which is preliminary data.</text>
</comment>
<keyword evidence="2" id="KW-0732">Signal</keyword>
<feature type="region of interest" description="Disordered" evidence="1">
    <location>
        <begin position="27"/>
        <end position="54"/>
    </location>
</feature>
<dbReference type="SUPFAM" id="SSF110087">
    <property type="entry name" value="DR1885-like metal-binding protein"/>
    <property type="match status" value="1"/>
</dbReference>
<evidence type="ECO:0000313" key="4">
    <source>
        <dbReference type="Proteomes" id="UP000314251"/>
    </source>
</evidence>
<dbReference type="Proteomes" id="UP000314251">
    <property type="component" value="Unassembled WGS sequence"/>
</dbReference>
<dbReference type="PROSITE" id="PS51257">
    <property type="entry name" value="PROKAR_LIPOPROTEIN"/>
    <property type="match status" value="1"/>
</dbReference>
<dbReference type="PANTHER" id="PTHR36302:SF1">
    <property type="entry name" value="COPPER CHAPERONE PCU(A)C"/>
    <property type="match status" value="1"/>
</dbReference>
<dbReference type="OrthoDB" id="9796962at2"/>
<feature type="compositionally biased region" description="Basic and acidic residues" evidence="1">
    <location>
        <begin position="166"/>
        <end position="188"/>
    </location>
</feature>
<dbReference type="PANTHER" id="PTHR36302">
    <property type="entry name" value="BLR7088 PROTEIN"/>
    <property type="match status" value="1"/>
</dbReference>
<feature type="signal peptide" evidence="2">
    <location>
        <begin position="1"/>
        <end position="24"/>
    </location>
</feature>
<accession>A0A5N6A6P7</accession>
<dbReference type="InterPro" id="IPR006311">
    <property type="entry name" value="TAT_signal"/>
</dbReference>
<evidence type="ECO:0000256" key="2">
    <source>
        <dbReference type="SAM" id="SignalP"/>
    </source>
</evidence>
<dbReference type="Gene3D" id="2.60.40.1890">
    <property type="entry name" value="PCu(A)C copper chaperone"/>
    <property type="match status" value="1"/>
</dbReference>
<dbReference type="InterPro" id="IPR007410">
    <property type="entry name" value="LpqE-like"/>
</dbReference>
<protein>
    <submittedName>
        <fullName evidence="3">Copper chaperone PCu(A)C</fullName>
    </submittedName>
</protein>
<dbReference type="Pfam" id="PF04314">
    <property type="entry name" value="PCuAC"/>
    <property type="match status" value="1"/>
</dbReference>
<proteinExistence type="predicted"/>
<feature type="region of interest" description="Disordered" evidence="1">
    <location>
        <begin position="153"/>
        <end position="188"/>
    </location>
</feature>
<dbReference type="RefSeq" id="WP_139670165.1">
    <property type="nucleotide sequence ID" value="NZ_VDLY02000012.1"/>
</dbReference>